<evidence type="ECO:0000256" key="1">
    <source>
        <dbReference type="ARBA" id="ARBA00000439"/>
    </source>
</evidence>
<comment type="catalytic activity">
    <reaction evidence="1">
        <text>Transfers a segment of a (1-&gt;4)-alpha-D-glucan to a new position in an acceptor, which may be glucose or a (1-&gt;4)-alpha-D-glucan.</text>
        <dbReference type="EC" id="2.4.1.25"/>
    </reaction>
</comment>
<organism evidence="10 11">
    <name type="scientific">Anaeromyxobacter oryzae</name>
    <dbReference type="NCBI Taxonomy" id="2918170"/>
    <lineage>
        <taxon>Bacteria</taxon>
        <taxon>Pseudomonadati</taxon>
        <taxon>Myxococcota</taxon>
        <taxon>Myxococcia</taxon>
        <taxon>Myxococcales</taxon>
        <taxon>Cystobacterineae</taxon>
        <taxon>Anaeromyxobacteraceae</taxon>
        <taxon>Anaeromyxobacter</taxon>
    </lineage>
</organism>
<evidence type="ECO:0000256" key="8">
    <source>
        <dbReference type="ARBA" id="ARBA00031423"/>
    </source>
</evidence>
<keyword evidence="5" id="KW-0328">Glycosyltransferase</keyword>
<evidence type="ECO:0000256" key="7">
    <source>
        <dbReference type="ARBA" id="ARBA00023277"/>
    </source>
</evidence>
<name>A0ABM7WPB1_9BACT</name>
<dbReference type="PANTHER" id="PTHR32438">
    <property type="entry name" value="4-ALPHA-GLUCANOTRANSFERASE DPE1, CHLOROPLASTIC/AMYLOPLASTIC"/>
    <property type="match status" value="1"/>
</dbReference>
<evidence type="ECO:0000313" key="11">
    <source>
        <dbReference type="Proteomes" id="UP001162891"/>
    </source>
</evidence>
<proteinExistence type="inferred from homology"/>
<dbReference type="Gene3D" id="3.20.20.80">
    <property type="entry name" value="Glycosidases"/>
    <property type="match status" value="1"/>
</dbReference>
<keyword evidence="6" id="KW-0808">Transferase</keyword>
<evidence type="ECO:0000256" key="2">
    <source>
        <dbReference type="ARBA" id="ARBA00005684"/>
    </source>
</evidence>
<reference evidence="11" key="1">
    <citation type="journal article" date="2022" name="Int. J. Syst. Evol. Microbiol.">
        <title>Anaeromyxobacter oryzae sp. nov., Anaeromyxobacter diazotrophicus sp. nov. and Anaeromyxobacter paludicola sp. nov., isolated from paddy soils.</title>
        <authorList>
            <person name="Itoh H."/>
            <person name="Xu Z."/>
            <person name="Mise K."/>
            <person name="Masuda Y."/>
            <person name="Ushijima N."/>
            <person name="Hayakawa C."/>
            <person name="Shiratori Y."/>
            <person name="Senoo K."/>
        </authorList>
    </citation>
    <scope>NUCLEOTIDE SEQUENCE [LARGE SCALE GENOMIC DNA]</scope>
    <source>
        <strain evidence="11">Red232</strain>
    </source>
</reference>
<keyword evidence="7" id="KW-0119">Carbohydrate metabolism</keyword>
<evidence type="ECO:0000256" key="4">
    <source>
        <dbReference type="ARBA" id="ARBA00020295"/>
    </source>
</evidence>
<evidence type="ECO:0000256" key="9">
    <source>
        <dbReference type="ARBA" id="ARBA00031501"/>
    </source>
</evidence>
<gene>
    <name evidence="10" type="ORF">AMOR_02990</name>
</gene>
<evidence type="ECO:0000256" key="3">
    <source>
        <dbReference type="ARBA" id="ARBA00012560"/>
    </source>
</evidence>
<protein>
    <recommendedName>
        <fullName evidence="4">4-alpha-glucanotransferase</fullName>
        <ecNumber evidence="3">2.4.1.25</ecNumber>
    </recommendedName>
    <alternativeName>
        <fullName evidence="8">Amylomaltase</fullName>
    </alternativeName>
    <alternativeName>
        <fullName evidence="9">Disproportionating enzyme</fullName>
    </alternativeName>
</protein>
<dbReference type="InterPro" id="IPR003385">
    <property type="entry name" value="Glyco_hydro_77"/>
</dbReference>
<dbReference type="RefSeq" id="WP_248357716.1">
    <property type="nucleotide sequence ID" value="NZ_AP025591.1"/>
</dbReference>
<accession>A0ABM7WPB1</accession>
<dbReference type="Proteomes" id="UP001162891">
    <property type="component" value="Chromosome"/>
</dbReference>
<sequence length="634" mass="67888">MSTSLRLLVREALSALGIRRFLLGIHGAAFPTLPGEDVGHGTPASDGASALLAFASELGFDGIQLGPPGATSASNPSPYDGTLFSRSPLSVALAPLTRPEWGRLLRPEALEAAAAACPAPPRRVAYAYAHAANARALAEVAAAFRARRARGEGGAIADLAARLDAFRREHAGWLERDALYEVLAARHGGASWRDWPDAADRTLLSPAPGEEADADGRRRALLARHADAIEDYALVQLLAHVQHAAVRTRARALGLALFGDLQVGMSERDAWAARSFLLAGWRMGAPPSRTDPGGQAWGFAVLDPRAYHGPGGTDGPAIGFVRARARKLLSEHDGVRIDHPHGLVCPWVYRATGDPRAAVRSGARLRESPDLPDFPELAPLAIARADQLDRTLPRHADGWVTTLDEAQVERYAALLDVVIAEATDPRDVACEILSTQPYPLRRVVERHGLGRFRVTQKLDLDRADDVYRGENARPEDWILLGNHDTRPIWRVAESWVAAGTARRHAEHLASRLLPEGEDREAWARDAAADPGALAQARFAELFVGPARNVMVSFIDLLGARAAYNTPGTVSDANWSMRLPPDFAAGYAARRAAGRALDVPGALARALRAQGTRLAAVRPDLLAALDAAAARGSAA</sequence>
<dbReference type="SUPFAM" id="SSF51445">
    <property type="entry name" value="(Trans)glycosidases"/>
    <property type="match status" value="1"/>
</dbReference>
<dbReference type="EC" id="2.4.1.25" evidence="3"/>
<dbReference type="Pfam" id="PF02446">
    <property type="entry name" value="Glyco_hydro_77"/>
    <property type="match status" value="1"/>
</dbReference>
<evidence type="ECO:0000256" key="5">
    <source>
        <dbReference type="ARBA" id="ARBA00022676"/>
    </source>
</evidence>
<keyword evidence="11" id="KW-1185">Reference proteome</keyword>
<evidence type="ECO:0000256" key="6">
    <source>
        <dbReference type="ARBA" id="ARBA00022679"/>
    </source>
</evidence>
<dbReference type="PANTHER" id="PTHR32438:SF5">
    <property type="entry name" value="4-ALPHA-GLUCANOTRANSFERASE DPE1, CHLOROPLASTIC_AMYLOPLASTIC"/>
    <property type="match status" value="1"/>
</dbReference>
<dbReference type="EMBL" id="AP025591">
    <property type="protein sequence ID" value="BDG01303.1"/>
    <property type="molecule type" value="Genomic_DNA"/>
</dbReference>
<evidence type="ECO:0000313" key="10">
    <source>
        <dbReference type="EMBL" id="BDG01303.1"/>
    </source>
</evidence>
<dbReference type="InterPro" id="IPR017853">
    <property type="entry name" value="GH"/>
</dbReference>
<comment type="similarity">
    <text evidence="2">Belongs to the disproportionating enzyme family.</text>
</comment>